<dbReference type="Gene3D" id="3.40.50.1820">
    <property type="entry name" value="alpha/beta hydrolase"/>
    <property type="match status" value="1"/>
</dbReference>
<dbReference type="Proteomes" id="UP000605568">
    <property type="component" value="Unassembled WGS sequence"/>
</dbReference>
<dbReference type="SUPFAM" id="SSF53474">
    <property type="entry name" value="alpha/beta-Hydrolases"/>
    <property type="match status" value="1"/>
</dbReference>
<sequence>MTTTSSTGAWDEPPGLAARGTVILLTGRGETARTYQRFGRRIAADAYRVRVVETDLDDLTTTRKQVEALLRDDDLPSPKVLAGSDTGATLATQLPGADGLVLAGLALPGSTPVTDWQAELDARSACPTHQGVLSEDEDFTRGALARPVPSDWTVEPPAVPTLVLHGSSDTVTPSASAFELLPHARRRTVVGGRHDVLNDVSHRSVAATVVLFLESLKLGGDLPDIVV</sequence>
<accession>A0ABQ3MM09</accession>
<protein>
    <submittedName>
        <fullName evidence="1">Lysophospholipase</fullName>
    </submittedName>
</protein>
<dbReference type="InterPro" id="IPR029058">
    <property type="entry name" value="AB_hydrolase_fold"/>
</dbReference>
<keyword evidence="2" id="KW-1185">Reference proteome</keyword>
<proteinExistence type="predicted"/>
<name>A0ABQ3MM09_9PSEU</name>
<gene>
    <name evidence="1" type="ORF">GCM10017774_40930</name>
</gene>
<organism evidence="1 2">
    <name type="scientific">Lentzea cavernae</name>
    <dbReference type="NCBI Taxonomy" id="2020703"/>
    <lineage>
        <taxon>Bacteria</taxon>
        <taxon>Bacillati</taxon>
        <taxon>Actinomycetota</taxon>
        <taxon>Actinomycetes</taxon>
        <taxon>Pseudonocardiales</taxon>
        <taxon>Pseudonocardiaceae</taxon>
        <taxon>Lentzea</taxon>
    </lineage>
</organism>
<comment type="caution">
    <text evidence="1">The sequence shown here is derived from an EMBL/GenBank/DDBJ whole genome shotgun (WGS) entry which is preliminary data.</text>
</comment>
<evidence type="ECO:0000313" key="2">
    <source>
        <dbReference type="Proteomes" id="UP000605568"/>
    </source>
</evidence>
<dbReference type="RefSeq" id="WP_191299690.1">
    <property type="nucleotide sequence ID" value="NZ_BNAR01000005.1"/>
</dbReference>
<reference evidence="2" key="1">
    <citation type="journal article" date="2019" name="Int. J. Syst. Evol. Microbiol.">
        <title>The Global Catalogue of Microorganisms (GCM) 10K type strain sequencing project: providing services to taxonomists for standard genome sequencing and annotation.</title>
        <authorList>
            <consortium name="The Broad Institute Genomics Platform"/>
            <consortium name="The Broad Institute Genome Sequencing Center for Infectious Disease"/>
            <person name="Wu L."/>
            <person name="Ma J."/>
        </authorList>
    </citation>
    <scope>NUCLEOTIDE SEQUENCE [LARGE SCALE GENOMIC DNA]</scope>
    <source>
        <strain evidence="2">CGMCC 4.7367</strain>
    </source>
</reference>
<evidence type="ECO:0000313" key="1">
    <source>
        <dbReference type="EMBL" id="GHH43256.1"/>
    </source>
</evidence>
<dbReference type="EMBL" id="BNAR01000005">
    <property type="protein sequence ID" value="GHH43256.1"/>
    <property type="molecule type" value="Genomic_DNA"/>
</dbReference>